<evidence type="ECO:0000313" key="2">
    <source>
        <dbReference type="Proteomes" id="UP000064920"/>
    </source>
</evidence>
<evidence type="ECO:0000313" key="1">
    <source>
        <dbReference type="EMBL" id="ALI54943.1"/>
    </source>
</evidence>
<proteinExistence type="predicted"/>
<name>A0A0N9ZEX1_9RHOB</name>
<keyword evidence="2" id="KW-1185">Reference proteome</keyword>
<sequence>MLCVESRLCPAMITGKPAKFGRKSHVCAACSAWKTVILSDGR</sequence>
<dbReference type="AlphaFoldDB" id="A0A0N9ZEX1"/>
<organism evidence="1 2">
    <name type="scientific">Celeribacter marinus</name>
    <dbReference type="NCBI Taxonomy" id="1397108"/>
    <lineage>
        <taxon>Bacteria</taxon>
        <taxon>Pseudomonadati</taxon>
        <taxon>Pseudomonadota</taxon>
        <taxon>Alphaproteobacteria</taxon>
        <taxon>Rhodobacterales</taxon>
        <taxon>Roseobacteraceae</taxon>
        <taxon>Celeribacter</taxon>
    </lineage>
</organism>
<dbReference type="KEGG" id="cmar:IMCC12053_995"/>
<reference evidence="2" key="1">
    <citation type="submission" date="2015-05" db="EMBL/GenBank/DDBJ databases">
        <authorList>
            <person name="Oh H.-M."/>
            <person name="Yang J.-A."/>
            <person name="Cho J.-C."/>
            <person name="Kang I."/>
        </authorList>
    </citation>
    <scope>NUCLEOTIDE SEQUENCE [LARGE SCALE GENOMIC DNA]</scope>
    <source>
        <strain evidence="2">IMCC 12053</strain>
    </source>
</reference>
<dbReference type="Proteomes" id="UP000064920">
    <property type="component" value="Chromosome"/>
</dbReference>
<gene>
    <name evidence="1" type="ORF">IMCC12053_995</name>
</gene>
<dbReference type="PATRIC" id="fig|1397108.4.peg.1022"/>
<dbReference type="EMBL" id="CP012023">
    <property type="protein sequence ID" value="ALI54943.1"/>
    <property type="molecule type" value="Genomic_DNA"/>
</dbReference>
<accession>A0A0N9ZEX1</accession>
<protein>
    <submittedName>
        <fullName evidence="1">Uncharacterized protein</fullName>
    </submittedName>
</protein>
<dbReference type="STRING" id="1397108.IMCC12053_995"/>